<comment type="caution">
    <text evidence="1">The sequence shown here is derived from an EMBL/GenBank/DDBJ whole genome shotgun (WGS) entry which is preliminary data.</text>
</comment>
<dbReference type="RefSeq" id="WP_190424211.1">
    <property type="nucleotide sequence ID" value="NZ_JAMPKK010000001.1"/>
</dbReference>
<evidence type="ECO:0000313" key="1">
    <source>
        <dbReference type="EMBL" id="MEP0862908.1"/>
    </source>
</evidence>
<name>A0ABV0JHI6_9CYAN</name>
<accession>A0ABV0JHI6</accession>
<keyword evidence="1" id="KW-0808">Transferase</keyword>
<reference evidence="1 2" key="1">
    <citation type="submission" date="2022-04" db="EMBL/GenBank/DDBJ databases">
        <title>Positive selection, recombination, and allopatry shape intraspecific diversity of widespread and dominant cyanobacteria.</title>
        <authorList>
            <person name="Wei J."/>
            <person name="Shu W."/>
            <person name="Hu C."/>
        </authorList>
    </citation>
    <scope>NUCLEOTIDE SEQUENCE [LARGE SCALE GENOMIC DNA]</scope>
    <source>
        <strain evidence="1 2">GB2-A5</strain>
    </source>
</reference>
<keyword evidence="2" id="KW-1185">Reference proteome</keyword>
<dbReference type="Gene3D" id="3.40.50.150">
    <property type="entry name" value="Vaccinia Virus protein VP39"/>
    <property type="match status" value="1"/>
</dbReference>
<dbReference type="GO" id="GO:0032259">
    <property type="term" value="P:methylation"/>
    <property type="evidence" value="ECO:0007669"/>
    <property type="project" value="UniProtKB-KW"/>
</dbReference>
<dbReference type="EMBL" id="JAMPKK010000001">
    <property type="protein sequence ID" value="MEP0862908.1"/>
    <property type="molecule type" value="Genomic_DNA"/>
</dbReference>
<dbReference type="InterPro" id="IPR029063">
    <property type="entry name" value="SAM-dependent_MTases_sf"/>
</dbReference>
<protein>
    <submittedName>
        <fullName evidence="1">Class I SAM-dependent methyltransferase</fullName>
    </submittedName>
</protein>
<organism evidence="1 2">
    <name type="scientific">Funiculus sociatus GB2-A5</name>
    <dbReference type="NCBI Taxonomy" id="2933946"/>
    <lineage>
        <taxon>Bacteria</taxon>
        <taxon>Bacillati</taxon>
        <taxon>Cyanobacteriota</taxon>
        <taxon>Cyanophyceae</taxon>
        <taxon>Coleofasciculales</taxon>
        <taxon>Coleofasciculaceae</taxon>
        <taxon>Funiculus</taxon>
    </lineage>
</organism>
<dbReference type="Pfam" id="PF13489">
    <property type="entry name" value="Methyltransf_23"/>
    <property type="match status" value="1"/>
</dbReference>
<proteinExistence type="predicted"/>
<keyword evidence="1" id="KW-0489">Methyltransferase</keyword>
<dbReference type="GO" id="GO:0008168">
    <property type="term" value="F:methyltransferase activity"/>
    <property type="evidence" value="ECO:0007669"/>
    <property type="project" value="UniProtKB-KW"/>
</dbReference>
<gene>
    <name evidence="1" type="ORF">NDI37_00235</name>
</gene>
<evidence type="ECO:0000313" key="2">
    <source>
        <dbReference type="Proteomes" id="UP001442494"/>
    </source>
</evidence>
<sequence length="213" mass="24976">MTSINTSKIPSDEYISKDRLISYYNQVRIIKGLGKQVNNILEIGIFNSLFTDLLRKFGYNVTTADFDAELKPEMVLDLASDFTLPEDKFDAIALFQVLEHIPYDKSEKALEKLANATKKFLVISVPYRSLFLSIQFKYSLKQRPRHLFLHVPRFWSQKPLTEDEHYWEMGLKGYPKQRLVNSIEKAGLTIKREFIDPLNPYHYFFVLEKKAKN</sequence>
<dbReference type="SUPFAM" id="SSF53335">
    <property type="entry name" value="S-adenosyl-L-methionine-dependent methyltransferases"/>
    <property type="match status" value="1"/>
</dbReference>
<dbReference type="Proteomes" id="UP001442494">
    <property type="component" value="Unassembled WGS sequence"/>
</dbReference>